<comment type="caution">
    <text evidence="4">The sequence shown here is derived from an EMBL/GenBank/DDBJ whole genome shotgun (WGS) entry which is preliminary data.</text>
</comment>
<gene>
    <name evidence="4" type="ORF">C7I55_00790</name>
</gene>
<dbReference type="OrthoDB" id="336698at2"/>
<dbReference type="AlphaFoldDB" id="A0A2P7QYF8"/>
<dbReference type="RefSeq" id="WP_106511003.1">
    <property type="nucleotide sequence ID" value="NZ_PXYI01000001.1"/>
</dbReference>
<evidence type="ECO:0000259" key="2">
    <source>
        <dbReference type="Pfam" id="PF17990"/>
    </source>
</evidence>
<evidence type="ECO:0008006" key="6">
    <source>
        <dbReference type="Google" id="ProtNLM"/>
    </source>
</evidence>
<dbReference type="InterPro" id="IPR041173">
    <property type="entry name" value="LodA_C"/>
</dbReference>
<feature type="region of interest" description="Disordered" evidence="1">
    <location>
        <begin position="867"/>
        <end position="886"/>
    </location>
</feature>
<dbReference type="Proteomes" id="UP000241167">
    <property type="component" value="Unassembled WGS sequence"/>
</dbReference>
<accession>A0A2P7QYF8</accession>
<dbReference type="Pfam" id="PF18417">
    <property type="entry name" value="LodA_C"/>
    <property type="match status" value="1"/>
</dbReference>
<evidence type="ECO:0000313" key="4">
    <source>
        <dbReference type="EMBL" id="PSJ42983.1"/>
    </source>
</evidence>
<name>A0A2P7QYF8_9SPHN</name>
<evidence type="ECO:0000256" key="1">
    <source>
        <dbReference type="SAM" id="MobiDB-lite"/>
    </source>
</evidence>
<keyword evidence="5" id="KW-1185">Reference proteome</keyword>
<dbReference type="Pfam" id="PF17990">
    <property type="entry name" value="LodA_N"/>
    <property type="match status" value="1"/>
</dbReference>
<sequence length="886" mass="98502">MGSTPIYRIHPGIGIARLGDSPDEFCISPEGPAQLPIACDAQGNGDVGREQPIQRFKDAEGRIKRNAARFQIWVYDEQSPDGRPLKIGDPVAGGGNQGVLADIQWRVHLSNKKASWYEFNALQGEAGYPADARLRNADITDPAARQQLIIDAGPQTVDLTSRRRASFSRGGNPLYADTFPPKGLRPHDIDTLGEILTDDSGRLLVLGGHGRSGSYKSDFGQPRIDHYANTDGWFDDISDGPVMARLVIDATNVGQLRYVDVEYPAWVLVGYPRYAPEVLDMITLDDVVEDLAIREFADRPDMFGAPGSFSAPQRIDPTDRPALLHWKAGRREWNEDYRPWFWRDIWTILVRPDEHTYFTNILQQSNFPHNQSKRGTFDPYRLCIPPRVVPKAKAKRQHQTVQDHASGLLFERALEPAMMVLDASSRPGALAAGEDAAPMLAAAALAFVAAVCPPLTDEAPEAYALRWQSVFRENETAPSAAYADAEAGLDQAVRNAVKMLAERLSDPPPALLKTARLTTREEPPARAGEGDPDEPIAAAIRRVAQEHRAGILLQRALDQAVIDATADPAGPARRYLFDLLRKPGEENVFVLGGNPSTRTYHLPLMPLLAGDNPISNETVSKFLRLTDTQLFLLRQWAEGKFIDEVAEGWVPKIDPWRPYEGWTAKTGRDLDRGVLSNLLGGAFCPGGEVTWIIRNPAIWREPYRLKADPGFAAFRLAPAQENANRWGAVIGEEAYVAYADQDLSQGSDYDVGLQPGDLTKTSGLPWQADFNECSTQTIDVTYTAWNAIDPTRPNNSLLAQEQRQWETLWWPVHRPMQVWEAVMIGGKRTYEMRNWSRGVSQTLAGDLKMVTEWSKLGFVIRNPYEDVDSSSPDNKYISVERSGDEP</sequence>
<dbReference type="EMBL" id="PXYI01000001">
    <property type="protein sequence ID" value="PSJ42983.1"/>
    <property type="molecule type" value="Genomic_DNA"/>
</dbReference>
<protein>
    <recommendedName>
        <fullName evidence="6">L-lysine 6-oxidase</fullName>
    </recommendedName>
</protein>
<evidence type="ECO:0000259" key="3">
    <source>
        <dbReference type="Pfam" id="PF18417"/>
    </source>
</evidence>
<reference evidence="4 5" key="1">
    <citation type="submission" date="2018-03" db="EMBL/GenBank/DDBJ databases">
        <title>The draft genome of Sphingosinicella sp. GL-C-18.</title>
        <authorList>
            <person name="Liu L."/>
            <person name="Li L."/>
            <person name="Liang L."/>
            <person name="Zhang X."/>
            <person name="Wang T."/>
        </authorList>
    </citation>
    <scope>NUCLEOTIDE SEQUENCE [LARGE SCALE GENOMIC DNA]</scope>
    <source>
        <strain evidence="4 5">GL-C-18</strain>
    </source>
</reference>
<dbReference type="InterPro" id="IPR041168">
    <property type="entry name" value="LodA_N"/>
</dbReference>
<feature type="domain" description="L-Lysine epsilon oxidase N-terminal" evidence="2">
    <location>
        <begin position="10"/>
        <end position="253"/>
    </location>
</feature>
<organism evidence="4 5">
    <name type="scientific">Allosphingosinicella deserti</name>
    <dbReference type="NCBI Taxonomy" id="2116704"/>
    <lineage>
        <taxon>Bacteria</taxon>
        <taxon>Pseudomonadati</taxon>
        <taxon>Pseudomonadota</taxon>
        <taxon>Alphaproteobacteria</taxon>
        <taxon>Sphingomonadales</taxon>
        <taxon>Sphingomonadaceae</taxon>
        <taxon>Allosphingosinicella</taxon>
    </lineage>
</organism>
<proteinExistence type="predicted"/>
<feature type="domain" description="L-lysine epsilon oxidase C-terminal" evidence="3">
    <location>
        <begin position="606"/>
        <end position="779"/>
    </location>
</feature>
<evidence type="ECO:0000313" key="5">
    <source>
        <dbReference type="Proteomes" id="UP000241167"/>
    </source>
</evidence>